<reference evidence="4 5" key="1">
    <citation type="journal article" date="2018" name="Nat. Ecol. Evol.">
        <title>Shark genomes provide insights into elasmobranch evolution and the origin of vertebrates.</title>
        <authorList>
            <person name="Hara Y"/>
            <person name="Yamaguchi K"/>
            <person name="Onimaru K"/>
            <person name="Kadota M"/>
            <person name="Koyanagi M"/>
            <person name="Keeley SD"/>
            <person name="Tatsumi K"/>
            <person name="Tanaka K"/>
            <person name="Motone F"/>
            <person name="Kageyama Y"/>
            <person name="Nozu R"/>
            <person name="Adachi N"/>
            <person name="Nishimura O"/>
            <person name="Nakagawa R"/>
            <person name="Tanegashima C"/>
            <person name="Kiyatake I"/>
            <person name="Matsumoto R"/>
            <person name="Murakumo K"/>
            <person name="Nishida K"/>
            <person name="Terakita A"/>
            <person name="Kuratani S"/>
            <person name="Sato K"/>
            <person name="Hyodo S Kuraku.S."/>
        </authorList>
    </citation>
    <scope>NUCLEOTIDE SEQUENCE [LARGE SCALE GENOMIC DNA]</scope>
</reference>
<keyword evidence="1 3" id="KW-0853">WD repeat</keyword>
<dbReference type="AlphaFoldDB" id="A0A401SMD6"/>
<dbReference type="InterPro" id="IPR015943">
    <property type="entry name" value="WD40/YVTN_repeat-like_dom_sf"/>
</dbReference>
<dbReference type="Gene3D" id="2.130.10.10">
    <property type="entry name" value="YVTN repeat-like/Quinoprotein amine dehydrogenase"/>
    <property type="match status" value="1"/>
</dbReference>
<evidence type="ECO:0000313" key="5">
    <source>
        <dbReference type="Proteomes" id="UP000287033"/>
    </source>
</evidence>
<evidence type="ECO:0000256" key="1">
    <source>
        <dbReference type="ARBA" id="ARBA00022574"/>
    </source>
</evidence>
<dbReference type="InterPro" id="IPR001680">
    <property type="entry name" value="WD40_rpt"/>
</dbReference>
<sequence length="123" mass="13609">MILANTLFKCVCYHPEEYQIITSGKDRKIGYWEVYDGSAIRELDGSLSGSVNGMDITTDGSFFVTGGEDKLIKFWGYNEGEVTHIGIGHSGTINRIKISPSAKHIISVSSDGAILRWKYPYAN</sequence>
<dbReference type="SUPFAM" id="SSF50978">
    <property type="entry name" value="WD40 repeat-like"/>
    <property type="match status" value="1"/>
</dbReference>
<dbReference type="Pfam" id="PF00400">
    <property type="entry name" value="WD40"/>
    <property type="match status" value="3"/>
</dbReference>
<dbReference type="EMBL" id="BEZZ01000371">
    <property type="protein sequence ID" value="GCC31559.1"/>
    <property type="molecule type" value="Genomic_DNA"/>
</dbReference>
<keyword evidence="5" id="KW-1185">Reference proteome</keyword>
<dbReference type="OrthoDB" id="6252103at2759"/>
<evidence type="ECO:0000313" key="4">
    <source>
        <dbReference type="EMBL" id="GCC31559.1"/>
    </source>
</evidence>
<feature type="repeat" description="WD" evidence="3">
    <location>
        <begin position="86"/>
        <end position="123"/>
    </location>
</feature>
<dbReference type="SMART" id="SM00320">
    <property type="entry name" value="WD40"/>
    <property type="match status" value="3"/>
</dbReference>
<keyword evidence="2" id="KW-0677">Repeat</keyword>
<dbReference type="PANTHER" id="PTHR19848:SF8">
    <property type="entry name" value="F-BOX AND WD REPEAT DOMAIN CONTAINING 7"/>
    <property type="match status" value="1"/>
</dbReference>
<dbReference type="STRING" id="137246.A0A401SMD6"/>
<evidence type="ECO:0000256" key="3">
    <source>
        <dbReference type="PROSITE-ProRule" id="PRU00221"/>
    </source>
</evidence>
<dbReference type="PROSITE" id="PS50082">
    <property type="entry name" value="WD_REPEATS_2"/>
    <property type="match status" value="2"/>
</dbReference>
<dbReference type="Proteomes" id="UP000287033">
    <property type="component" value="Unassembled WGS sequence"/>
</dbReference>
<dbReference type="PROSITE" id="PS50294">
    <property type="entry name" value="WD_REPEATS_REGION"/>
    <property type="match status" value="1"/>
</dbReference>
<dbReference type="PANTHER" id="PTHR19848">
    <property type="entry name" value="WD40 REPEAT PROTEIN"/>
    <property type="match status" value="1"/>
</dbReference>
<comment type="caution">
    <text evidence="4">The sequence shown here is derived from an EMBL/GenBank/DDBJ whole genome shotgun (WGS) entry which is preliminary data.</text>
</comment>
<dbReference type="InterPro" id="IPR036322">
    <property type="entry name" value="WD40_repeat_dom_sf"/>
</dbReference>
<dbReference type="OMA" id="DRRIICS"/>
<protein>
    <submittedName>
        <fullName evidence="4">Uncharacterized protein</fullName>
    </submittedName>
</protein>
<accession>A0A401SMD6</accession>
<name>A0A401SMD6_CHIPU</name>
<dbReference type="FunFam" id="2.130.10.10:FF:000207">
    <property type="entry name" value="Cilia- and flagella-associated protein 52"/>
    <property type="match status" value="1"/>
</dbReference>
<proteinExistence type="predicted"/>
<evidence type="ECO:0000256" key="2">
    <source>
        <dbReference type="ARBA" id="ARBA00022737"/>
    </source>
</evidence>
<feature type="repeat" description="WD" evidence="3">
    <location>
        <begin position="48"/>
        <end position="85"/>
    </location>
</feature>
<gene>
    <name evidence="4" type="ORF">chiPu_0010018</name>
</gene>
<organism evidence="4 5">
    <name type="scientific">Chiloscyllium punctatum</name>
    <name type="common">Brownbanded bambooshark</name>
    <name type="synonym">Hemiscyllium punctatum</name>
    <dbReference type="NCBI Taxonomy" id="137246"/>
    <lineage>
        <taxon>Eukaryota</taxon>
        <taxon>Metazoa</taxon>
        <taxon>Chordata</taxon>
        <taxon>Craniata</taxon>
        <taxon>Vertebrata</taxon>
        <taxon>Chondrichthyes</taxon>
        <taxon>Elasmobranchii</taxon>
        <taxon>Galeomorphii</taxon>
        <taxon>Galeoidea</taxon>
        <taxon>Orectolobiformes</taxon>
        <taxon>Hemiscylliidae</taxon>
        <taxon>Chiloscyllium</taxon>
    </lineage>
</organism>